<feature type="domain" description="Asparagine synthetase" evidence="1">
    <location>
        <begin position="188"/>
        <end position="516"/>
    </location>
</feature>
<dbReference type="EMBL" id="JACHOR010000002">
    <property type="protein sequence ID" value="MBB5745714.1"/>
    <property type="molecule type" value="Genomic_DNA"/>
</dbReference>
<keyword evidence="2" id="KW-0436">Ligase</keyword>
<organism evidence="2 3">
    <name type="scientific">Brevundimonas variabilis</name>
    <dbReference type="NCBI Taxonomy" id="74312"/>
    <lineage>
        <taxon>Bacteria</taxon>
        <taxon>Pseudomonadati</taxon>
        <taxon>Pseudomonadota</taxon>
        <taxon>Alphaproteobacteria</taxon>
        <taxon>Caulobacterales</taxon>
        <taxon>Caulobacteraceae</taxon>
        <taxon>Brevundimonas</taxon>
    </lineage>
</organism>
<dbReference type="GO" id="GO:0004066">
    <property type="term" value="F:asparagine synthase (glutamine-hydrolyzing) activity"/>
    <property type="evidence" value="ECO:0007669"/>
    <property type="project" value="UniProtKB-EC"/>
</dbReference>
<comment type="caution">
    <text evidence="2">The sequence shown here is derived from an EMBL/GenBank/DDBJ whole genome shotgun (WGS) entry which is preliminary data.</text>
</comment>
<dbReference type="SUPFAM" id="SSF52402">
    <property type="entry name" value="Adenine nucleotide alpha hydrolases-like"/>
    <property type="match status" value="1"/>
</dbReference>
<dbReference type="EC" id="6.3.5.4" evidence="2"/>
<keyword evidence="3" id="KW-1185">Reference proteome</keyword>
<gene>
    <name evidence="2" type="ORF">GGR13_001298</name>
</gene>
<dbReference type="GO" id="GO:0006529">
    <property type="term" value="P:asparagine biosynthetic process"/>
    <property type="evidence" value="ECO:0007669"/>
    <property type="project" value="InterPro"/>
</dbReference>
<dbReference type="Pfam" id="PF00733">
    <property type="entry name" value="Asn_synthase"/>
    <property type="match status" value="1"/>
</dbReference>
<dbReference type="Proteomes" id="UP000545037">
    <property type="component" value="Unassembled WGS sequence"/>
</dbReference>
<sequence>MTIRELNPNCWLGRWGARPVKLTTVGPWSLIGDVLDRRKPNLDDPPIFSPWSYEKKLFARVWGRFVGLSFGPRGALTAVLRDPSGSLECLTWNTGALTLVSSHVPPWLVTALRPDWRIDFERVSAALHDPLLTSGMPLLTGLTSVLPGSLQPLPSGEPVVLWRPDWIAARRNAASLPEDAAAAMLCSAVEEAVEGFLGLSDNPAVEISGGLDSSLVAASARSESREQVRCWMNAYGPDRSADERHYVADLAEHLSITPDYIARATGVVTPALLQSMPHGIRPALAGLDGLHDADWASRFRRAGVEAVLTGKGGDSLFIQPANTLVYQDVWHSLGWRALGSPALPRLSRWTERSVWSLVSEAIRRPPPTRNQNALLRPLPSGDRAQHPWMTDIDHLAPGKVYQIAGLVNALQFHGRSLQSEAVDVLHPLLAMPVVELCLSLSTPALTCGRRDRGLARLAFTDRLPKSILDRRSKGEMTAFYGHMIAGGLDVLRPWLLDGRLAEEGLIDRDRASVLLTPESLIWRGGYVEIMLTAAFEGWVRHWEAILSPSEAEFRPESR</sequence>
<dbReference type="AlphaFoldDB" id="A0A7W9CHJ2"/>
<evidence type="ECO:0000259" key="1">
    <source>
        <dbReference type="Pfam" id="PF00733"/>
    </source>
</evidence>
<accession>A0A7W9CHJ2</accession>
<proteinExistence type="predicted"/>
<dbReference type="InterPro" id="IPR014729">
    <property type="entry name" value="Rossmann-like_a/b/a_fold"/>
</dbReference>
<dbReference type="Gene3D" id="3.40.50.620">
    <property type="entry name" value="HUPs"/>
    <property type="match status" value="1"/>
</dbReference>
<name>A0A7W9CHJ2_9CAUL</name>
<evidence type="ECO:0000313" key="2">
    <source>
        <dbReference type="EMBL" id="MBB5745714.1"/>
    </source>
</evidence>
<protein>
    <submittedName>
        <fullName evidence="2">Asparagine synthase (Glutamine-hydrolyzing)</fullName>
        <ecNumber evidence="2">6.3.5.4</ecNumber>
    </submittedName>
</protein>
<dbReference type="InterPro" id="IPR001962">
    <property type="entry name" value="Asn_synthase"/>
</dbReference>
<reference evidence="2 3" key="1">
    <citation type="submission" date="2020-08" db="EMBL/GenBank/DDBJ databases">
        <title>Genomic Encyclopedia of Type Strains, Phase IV (KMG-IV): sequencing the most valuable type-strain genomes for metagenomic binning, comparative biology and taxonomic classification.</title>
        <authorList>
            <person name="Goeker M."/>
        </authorList>
    </citation>
    <scope>NUCLEOTIDE SEQUENCE [LARGE SCALE GENOMIC DNA]</scope>
    <source>
        <strain evidence="2 3">DSM 4737</strain>
    </source>
</reference>
<evidence type="ECO:0000313" key="3">
    <source>
        <dbReference type="Proteomes" id="UP000545037"/>
    </source>
</evidence>